<sequence>MNVRTDGPECYRTEGTNTVTNAYCGRCNLLLGTRVVSSEQPHPTLKDGRLLLRFFELTEHPTAPPCQLQFSRLLNGEETRFSAPFLSVPQQLWRFTALSSWNRLNLLLVALLIGDVKDLVPVTWEEEVEAYRESKAMNGRVISNS</sequence>
<dbReference type="InterPro" id="IPR034751">
    <property type="entry name" value="Yippee"/>
</dbReference>
<dbReference type="EMBL" id="BPVZ01000346">
    <property type="protein sequence ID" value="GKV50173.1"/>
    <property type="molecule type" value="Genomic_DNA"/>
</dbReference>
<evidence type="ECO:0000313" key="3">
    <source>
        <dbReference type="Proteomes" id="UP001054252"/>
    </source>
</evidence>
<feature type="domain" description="Yippee" evidence="1">
    <location>
        <begin position="1"/>
        <end position="61"/>
    </location>
</feature>
<dbReference type="Proteomes" id="UP001054252">
    <property type="component" value="Unassembled WGS sequence"/>
</dbReference>
<evidence type="ECO:0000313" key="2">
    <source>
        <dbReference type="EMBL" id="GKV50173.1"/>
    </source>
</evidence>
<comment type="caution">
    <text evidence="2">The sequence shown here is derived from an EMBL/GenBank/DDBJ whole genome shotgun (WGS) entry which is preliminary data.</text>
</comment>
<dbReference type="PROSITE" id="PS51792">
    <property type="entry name" value="YIPPEE"/>
    <property type="match status" value="1"/>
</dbReference>
<evidence type="ECO:0000259" key="1">
    <source>
        <dbReference type="PROSITE" id="PS51792"/>
    </source>
</evidence>
<keyword evidence="3" id="KW-1185">Reference proteome</keyword>
<protein>
    <recommendedName>
        <fullName evidence="1">Yippee domain-containing protein</fullName>
    </recommendedName>
</protein>
<name>A0AAV5ML32_9ROSI</name>
<organism evidence="2 3">
    <name type="scientific">Rubroshorea leprosula</name>
    <dbReference type="NCBI Taxonomy" id="152421"/>
    <lineage>
        <taxon>Eukaryota</taxon>
        <taxon>Viridiplantae</taxon>
        <taxon>Streptophyta</taxon>
        <taxon>Embryophyta</taxon>
        <taxon>Tracheophyta</taxon>
        <taxon>Spermatophyta</taxon>
        <taxon>Magnoliopsida</taxon>
        <taxon>eudicotyledons</taxon>
        <taxon>Gunneridae</taxon>
        <taxon>Pentapetalae</taxon>
        <taxon>rosids</taxon>
        <taxon>malvids</taxon>
        <taxon>Malvales</taxon>
        <taxon>Dipterocarpaceae</taxon>
        <taxon>Rubroshorea</taxon>
    </lineage>
</organism>
<dbReference type="AlphaFoldDB" id="A0AAV5ML32"/>
<accession>A0AAV5ML32</accession>
<reference evidence="2 3" key="1">
    <citation type="journal article" date="2021" name="Commun. Biol.">
        <title>The genome of Shorea leprosula (Dipterocarpaceae) highlights the ecological relevance of drought in aseasonal tropical rainforests.</title>
        <authorList>
            <person name="Ng K.K.S."/>
            <person name="Kobayashi M.J."/>
            <person name="Fawcett J.A."/>
            <person name="Hatakeyama M."/>
            <person name="Paape T."/>
            <person name="Ng C.H."/>
            <person name="Ang C.C."/>
            <person name="Tnah L.H."/>
            <person name="Lee C.T."/>
            <person name="Nishiyama T."/>
            <person name="Sese J."/>
            <person name="O'Brien M.J."/>
            <person name="Copetti D."/>
            <person name="Mohd Noor M.I."/>
            <person name="Ong R.C."/>
            <person name="Putra M."/>
            <person name="Sireger I.Z."/>
            <person name="Indrioko S."/>
            <person name="Kosugi Y."/>
            <person name="Izuno A."/>
            <person name="Isagi Y."/>
            <person name="Lee S.L."/>
            <person name="Shimizu K.K."/>
        </authorList>
    </citation>
    <scope>NUCLEOTIDE SEQUENCE [LARGE SCALE GENOMIC DNA]</scope>
    <source>
        <strain evidence="2">214</strain>
    </source>
</reference>
<proteinExistence type="predicted"/>
<gene>
    <name evidence="2" type="ORF">SLEP1_g56886</name>
</gene>